<dbReference type="AlphaFoldDB" id="I1SR53"/>
<dbReference type="CTD" id="4509"/>
<proteinExistence type="predicted"/>
<keyword evidence="2" id="KW-0496">Mitochondrion</keyword>
<protein>
    <submittedName>
        <fullName evidence="2">ATP synthase F0 subunit 8</fullName>
    </submittedName>
</protein>
<geneLocation type="mitochondrion" evidence="2"/>
<dbReference type="RefSeq" id="YP_006303220.1">
    <property type="nucleotide sequence ID" value="NC_017874.1"/>
</dbReference>
<name>I1SR53_9BILA</name>
<keyword evidence="1" id="KW-0812">Transmembrane</keyword>
<accession>I1SR53</accession>
<sequence>MPQMAPLSWLYIPLMFIICMLLVMVFFWWVRVFSFLFEGIFFNSFRRQNSFI</sequence>
<reference evidence="2" key="2">
    <citation type="journal article" date="2012" name="BMC Genomics">
        <title>A comparative study of nemertean complete mitochondrial genomes, including two new ones for Nectonemertes cf. mirabilis and Zygeupolia rubens, may elucidate the fundamental pattern for the phylum Nemertea.</title>
        <authorList>
            <person name="Chen H.X."/>
            <person name="Sun S.C."/>
            <person name="Sundberg P."/>
            <person name="Ren W.C."/>
            <person name="Norenburg J.L."/>
        </authorList>
    </citation>
    <scope>NUCLEOTIDE SEQUENCE</scope>
</reference>
<keyword evidence="1" id="KW-0472">Membrane</keyword>
<gene>
    <name evidence="2" type="primary">ATP8</name>
</gene>
<evidence type="ECO:0000256" key="1">
    <source>
        <dbReference type="SAM" id="Phobius"/>
    </source>
</evidence>
<reference evidence="2" key="1">
    <citation type="submission" date="2011-01" db="EMBL/GenBank/DDBJ databases">
        <authorList>
            <person name="Chen H."/>
            <person name="Sun S."/>
            <person name="Sundberg P."/>
            <person name="Ren W."/>
            <person name="Norenburg J.L."/>
        </authorList>
    </citation>
    <scope>NUCLEOTIDE SEQUENCE</scope>
</reference>
<dbReference type="EMBL" id="HQ997772">
    <property type="protein sequence ID" value="ADZ05373.1"/>
    <property type="molecule type" value="Genomic_DNA"/>
</dbReference>
<feature type="transmembrane region" description="Helical" evidence="1">
    <location>
        <begin position="12"/>
        <end position="37"/>
    </location>
</feature>
<organism evidence="2">
    <name type="scientific">Nectonemertes cf. mirabilis HC-2011</name>
    <dbReference type="NCBI Taxonomy" id="992350"/>
    <lineage>
        <taxon>Eukaryota</taxon>
        <taxon>Metazoa</taxon>
        <taxon>Spiralia</taxon>
        <taxon>Lophotrochozoa</taxon>
        <taxon>Nemertea</taxon>
        <taxon>Enopla</taxon>
        <taxon>Hoplonemertea</taxon>
        <taxon>Monostilifera</taxon>
        <taxon>Eumonostilifera</taxon>
        <taxon>Nectonemertidae</taxon>
        <taxon>Nectonemertes</taxon>
    </lineage>
</organism>
<keyword evidence="1" id="KW-1133">Transmembrane helix</keyword>
<dbReference type="GeneID" id="12798821"/>
<evidence type="ECO:0000313" key="2">
    <source>
        <dbReference type="EMBL" id="ADZ05373.1"/>
    </source>
</evidence>